<dbReference type="Pfam" id="PF08486">
    <property type="entry name" value="SpoIID"/>
    <property type="match status" value="1"/>
</dbReference>
<evidence type="ECO:0000313" key="2">
    <source>
        <dbReference type="EMBL" id="RAL22468.1"/>
    </source>
</evidence>
<dbReference type="OrthoDB" id="9794671at2"/>
<comment type="caution">
    <text evidence="2">The sequence shown here is derived from an EMBL/GenBank/DDBJ whole genome shotgun (WGS) entry which is preliminary data.</text>
</comment>
<reference evidence="2 3" key="1">
    <citation type="submission" date="2018-05" db="EMBL/GenBank/DDBJ databases">
        <title>Lujinxingia marina gen. nov. sp. nov., a new facultative anaerobic member of the class Deltaproteobacteria, and proposal of Lujinxingaceae fam. nov.</title>
        <authorList>
            <person name="Li C.-M."/>
        </authorList>
    </citation>
    <scope>NUCLEOTIDE SEQUENCE [LARGE SCALE GENOMIC DNA]</scope>
    <source>
        <strain evidence="2 3">B210</strain>
    </source>
</reference>
<sequence length="564" mass="62037">MSSRLYGMARWSALIALLGVIWASSQAVAQGRELSTADRVAMLYAPQLNFTRRGDPLIRLGILEGKDEVQFTPSEPIRVLPQGPGGPEIDLPGGVTYTVAMSQGQPGRYKHWVVVDRVAVDQRAGVDEVLGQWEGRGMLPRTFEVGGLFAVRGKVFDSRVILVCVGGADTFDEAQTLRRRLEAEFGINGSVHSERLEFPGGTLTLTGRGMDMRIRHDDVLWVSSRRGREEAIAYTVPGIQKSYNGGEETRRYTGELIFASDKNGQIAVINNLGAERVLKGTVPSEIYASAPQGALRAQAIAARNEIFAAIGVRNLADPYMLRADVYDQVYGGLDNEDPRTNEAVDATRGEVMLAGSRIVNAVYSSNAAGFTENNENVWDAEPWPHLRGRPDAPLDQVPELFRDGITEENIEAFLASDFPAYSKVAPVSSARLYRWEREVEASKPQSWLAERGQDIGRIRHAEVISRGVSGRVIRLRLTGERGQAVVERELNVRRLFGGLRSGLFVMELEKGRDGFVRTFGFRGGGFGHGVGMCQTGAIGMASQGKTHHDILTHYYRGISVTRLY</sequence>
<feature type="domain" description="Sporulation stage II protein D amidase enhancer LytB N-terminal" evidence="1">
    <location>
        <begin position="263"/>
        <end position="352"/>
    </location>
</feature>
<name>A0A328C7C6_9DELT</name>
<dbReference type="AlphaFoldDB" id="A0A328C7C6"/>
<dbReference type="Proteomes" id="UP000249169">
    <property type="component" value="Unassembled WGS sequence"/>
</dbReference>
<protein>
    <recommendedName>
        <fullName evidence="1">Sporulation stage II protein D amidase enhancer LytB N-terminal domain-containing protein</fullName>
    </recommendedName>
</protein>
<dbReference type="NCBIfam" id="TIGR02669">
    <property type="entry name" value="SpoIID_LytB"/>
    <property type="match status" value="1"/>
</dbReference>
<evidence type="ECO:0000259" key="1">
    <source>
        <dbReference type="Pfam" id="PF08486"/>
    </source>
</evidence>
<proteinExistence type="predicted"/>
<keyword evidence="3" id="KW-1185">Reference proteome</keyword>
<dbReference type="RefSeq" id="WP_111730040.1">
    <property type="nucleotide sequence ID" value="NZ_QHKO01000004.1"/>
</dbReference>
<accession>A0A328C7C6</accession>
<dbReference type="InterPro" id="IPR013693">
    <property type="entry name" value="SpoIID/LytB_N"/>
</dbReference>
<gene>
    <name evidence="2" type="ORF">DL240_11525</name>
</gene>
<dbReference type="EMBL" id="QHKO01000004">
    <property type="protein sequence ID" value="RAL22468.1"/>
    <property type="molecule type" value="Genomic_DNA"/>
</dbReference>
<evidence type="ECO:0000313" key="3">
    <source>
        <dbReference type="Proteomes" id="UP000249169"/>
    </source>
</evidence>
<organism evidence="2 3">
    <name type="scientific">Lujinxingia litoralis</name>
    <dbReference type="NCBI Taxonomy" id="2211119"/>
    <lineage>
        <taxon>Bacteria</taxon>
        <taxon>Deltaproteobacteria</taxon>
        <taxon>Bradymonadales</taxon>
        <taxon>Lujinxingiaceae</taxon>
        <taxon>Lujinxingia</taxon>
    </lineage>
</organism>
<dbReference type="InterPro" id="IPR013486">
    <property type="entry name" value="SpoIID/LytB"/>
</dbReference>
<dbReference type="GO" id="GO:0030435">
    <property type="term" value="P:sporulation resulting in formation of a cellular spore"/>
    <property type="evidence" value="ECO:0007669"/>
    <property type="project" value="InterPro"/>
</dbReference>